<keyword evidence="3" id="KW-1185">Reference proteome</keyword>
<protein>
    <recommendedName>
        <fullName evidence="4">DUF1579 domain-containing protein</fullName>
    </recommendedName>
</protein>
<evidence type="ECO:0008006" key="4">
    <source>
        <dbReference type="Google" id="ProtNLM"/>
    </source>
</evidence>
<proteinExistence type="predicted"/>
<dbReference type="KEGG" id="ahel:Q31a_14720"/>
<dbReference type="OrthoDB" id="5620247at2"/>
<feature type="chain" id="PRO_5021849477" description="DUF1579 domain-containing protein" evidence="1">
    <location>
        <begin position="22"/>
        <end position="176"/>
    </location>
</feature>
<evidence type="ECO:0000313" key="2">
    <source>
        <dbReference type="EMBL" id="QDV23174.1"/>
    </source>
</evidence>
<organism evidence="2 3">
    <name type="scientific">Aureliella helgolandensis</name>
    <dbReference type="NCBI Taxonomy" id="2527968"/>
    <lineage>
        <taxon>Bacteria</taxon>
        <taxon>Pseudomonadati</taxon>
        <taxon>Planctomycetota</taxon>
        <taxon>Planctomycetia</taxon>
        <taxon>Pirellulales</taxon>
        <taxon>Pirellulaceae</taxon>
        <taxon>Aureliella</taxon>
    </lineage>
</organism>
<evidence type="ECO:0000313" key="3">
    <source>
        <dbReference type="Proteomes" id="UP000318017"/>
    </source>
</evidence>
<feature type="signal peptide" evidence="1">
    <location>
        <begin position="1"/>
        <end position="21"/>
    </location>
</feature>
<dbReference type="RefSeq" id="WP_145075818.1">
    <property type="nucleotide sequence ID" value="NZ_CP036298.1"/>
</dbReference>
<dbReference type="AlphaFoldDB" id="A0A518G3K5"/>
<sequence precursor="true">MKLLSLFLLSALVVPISTCFSQQSSHEDFQEFCKSVEGRWIGSTTLVQDSPFGKKGDRVTTHFSSYMAADGHMLIGTYQAGEGTATWILSYHPGAKQINVHLTNSGGNYAEGTIAKENGKWTERTKGARPDGSPTTAVQVLTTTDDGETHTWKGSGTVDGKAIDDWATVWKRVYKQ</sequence>
<evidence type="ECO:0000256" key="1">
    <source>
        <dbReference type="SAM" id="SignalP"/>
    </source>
</evidence>
<keyword evidence="1" id="KW-0732">Signal</keyword>
<name>A0A518G3K5_9BACT</name>
<reference evidence="2 3" key="1">
    <citation type="submission" date="2019-02" db="EMBL/GenBank/DDBJ databases">
        <title>Deep-cultivation of Planctomycetes and their phenomic and genomic characterization uncovers novel biology.</title>
        <authorList>
            <person name="Wiegand S."/>
            <person name="Jogler M."/>
            <person name="Boedeker C."/>
            <person name="Pinto D."/>
            <person name="Vollmers J."/>
            <person name="Rivas-Marin E."/>
            <person name="Kohn T."/>
            <person name="Peeters S.H."/>
            <person name="Heuer A."/>
            <person name="Rast P."/>
            <person name="Oberbeckmann S."/>
            <person name="Bunk B."/>
            <person name="Jeske O."/>
            <person name="Meyerdierks A."/>
            <person name="Storesund J.E."/>
            <person name="Kallscheuer N."/>
            <person name="Luecker S."/>
            <person name="Lage O.M."/>
            <person name="Pohl T."/>
            <person name="Merkel B.J."/>
            <person name="Hornburger P."/>
            <person name="Mueller R.-W."/>
            <person name="Bruemmer F."/>
            <person name="Labrenz M."/>
            <person name="Spormann A.M."/>
            <person name="Op den Camp H."/>
            <person name="Overmann J."/>
            <person name="Amann R."/>
            <person name="Jetten M.S.M."/>
            <person name="Mascher T."/>
            <person name="Medema M.H."/>
            <person name="Devos D.P."/>
            <person name="Kaster A.-K."/>
            <person name="Ovreas L."/>
            <person name="Rohde M."/>
            <person name="Galperin M.Y."/>
            <person name="Jogler C."/>
        </authorList>
    </citation>
    <scope>NUCLEOTIDE SEQUENCE [LARGE SCALE GENOMIC DNA]</scope>
    <source>
        <strain evidence="2 3">Q31a</strain>
    </source>
</reference>
<gene>
    <name evidence="2" type="ORF">Q31a_14720</name>
</gene>
<accession>A0A518G3K5</accession>
<dbReference type="Proteomes" id="UP000318017">
    <property type="component" value="Chromosome"/>
</dbReference>
<dbReference type="EMBL" id="CP036298">
    <property type="protein sequence ID" value="QDV23174.1"/>
    <property type="molecule type" value="Genomic_DNA"/>
</dbReference>